<dbReference type="PANTHER" id="PTHR11122">
    <property type="entry name" value="APOSPORY-ASSOCIATED PROTEIN C-RELATED"/>
    <property type="match status" value="1"/>
</dbReference>
<dbReference type="InterPro" id="IPR037481">
    <property type="entry name" value="LacX"/>
</dbReference>
<dbReference type="InterPro" id="IPR011013">
    <property type="entry name" value="Gal_mutarotase_sf_dom"/>
</dbReference>
<dbReference type="GO" id="GO:0030246">
    <property type="term" value="F:carbohydrate binding"/>
    <property type="evidence" value="ECO:0007669"/>
    <property type="project" value="InterPro"/>
</dbReference>
<evidence type="ECO:0000313" key="4">
    <source>
        <dbReference type="EMBL" id="PZX61454.1"/>
    </source>
</evidence>
<dbReference type="GO" id="GO:0016853">
    <property type="term" value="F:isomerase activity"/>
    <property type="evidence" value="ECO:0007669"/>
    <property type="project" value="InterPro"/>
</dbReference>
<dbReference type="InterPro" id="IPR008183">
    <property type="entry name" value="Aldose_1/G6P_1-epimerase"/>
</dbReference>
<dbReference type="AlphaFoldDB" id="A0A2W7RM38"/>
<name>A0A2W7RM38_9BACT</name>
<gene>
    <name evidence="4" type="ORF">LX80_02184</name>
</gene>
<dbReference type="PANTHER" id="PTHR11122:SF13">
    <property type="entry name" value="GLUCOSE-6-PHOSPHATE 1-EPIMERASE"/>
    <property type="match status" value="1"/>
</dbReference>
<dbReference type="GO" id="GO:0005975">
    <property type="term" value="P:carbohydrate metabolic process"/>
    <property type="evidence" value="ECO:0007669"/>
    <property type="project" value="InterPro"/>
</dbReference>
<organism evidence="4 5">
    <name type="scientific">Hydrotalea sandarakina</name>
    <dbReference type="NCBI Taxonomy" id="1004304"/>
    <lineage>
        <taxon>Bacteria</taxon>
        <taxon>Pseudomonadati</taxon>
        <taxon>Bacteroidota</taxon>
        <taxon>Chitinophagia</taxon>
        <taxon>Chitinophagales</taxon>
        <taxon>Chitinophagaceae</taxon>
        <taxon>Hydrotalea</taxon>
    </lineage>
</organism>
<dbReference type="Gene3D" id="2.70.98.10">
    <property type="match status" value="1"/>
</dbReference>
<accession>A0A2W7RM38</accession>
<keyword evidence="3" id="KW-0106">Calcium</keyword>
<dbReference type="InterPro" id="IPR014718">
    <property type="entry name" value="GH-type_carb-bd"/>
</dbReference>
<keyword evidence="5" id="KW-1185">Reference proteome</keyword>
<evidence type="ECO:0000313" key="5">
    <source>
        <dbReference type="Proteomes" id="UP000249720"/>
    </source>
</evidence>
<dbReference type="SUPFAM" id="SSF74650">
    <property type="entry name" value="Galactose mutarotase-like"/>
    <property type="match status" value="1"/>
</dbReference>
<dbReference type="OrthoDB" id="9795355at2"/>
<evidence type="ECO:0000256" key="1">
    <source>
        <dbReference type="ARBA" id="ARBA00001913"/>
    </source>
</evidence>
<dbReference type="EMBL" id="QKZV01000007">
    <property type="protein sequence ID" value="PZX61454.1"/>
    <property type="molecule type" value="Genomic_DNA"/>
</dbReference>
<comment type="subunit">
    <text evidence="2">Monomer.</text>
</comment>
<sequence length="291" mass="33401">MAVYTIHNDVLKVQISDKGAELQSIFNTSTELEYLWKGDAAFWAKKSPILFPIVGTLKNNTYYYQQKAYQLNRHGFARDMLFTVEELDETSIRFILRSNAETLQVYPFSFVLIVHYTLKNNALTVTYTVKNTGENEMYFSLGAHPAFAVPLTENTNYEQYSLIFNHYENAGIWPLTADGLIQTQPVPFLNNSNRIDLKKSLFYGDALVFKHLQSSIIQLRNNQNEHGLTFTYHHFPYLGVWAAKDADFVCIEPWCGIADSENTTQQLSEKEGIERLAAAGVFERSWQVSVY</sequence>
<comment type="cofactor">
    <cofactor evidence="1">
        <name>Ca(2+)</name>
        <dbReference type="ChEBI" id="CHEBI:29108"/>
    </cofactor>
</comment>
<evidence type="ECO:0000256" key="3">
    <source>
        <dbReference type="ARBA" id="ARBA00022837"/>
    </source>
</evidence>
<dbReference type="CDD" id="cd09024">
    <property type="entry name" value="Aldose_epim_lacX"/>
    <property type="match status" value="1"/>
</dbReference>
<proteinExistence type="predicted"/>
<reference evidence="4 5" key="1">
    <citation type="submission" date="2018-06" db="EMBL/GenBank/DDBJ databases">
        <title>Genomic Encyclopedia of Archaeal and Bacterial Type Strains, Phase II (KMG-II): from individual species to whole genera.</title>
        <authorList>
            <person name="Goeker M."/>
        </authorList>
    </citation>
    <scope>NUCLEOTIDE SEQUENCE [LARGE SCALE GENOMIC DNA]</scope>
    <source>
        <strain evidence="4 5">DSM 23241</strain>
    </source>
</reference>
<evidence type="ECO:0000256" key="2">
    <source>
        <dbReference type="ARBA" id="ARBA00011245"/>
    </source>
</evidence>
<dbReference type="Pfam" id="PF01263">
    <property type="entry name" value="Aldose_epim"/>
    <property type="match status" value="1"/>
</dbReference>
<comment type="caution">
    <text evidence="4">The sequence shown here is derived from an EMBL/GenBank/DDBJ whole genome shotgun (WGS) entry which is preliminary data.</text>
</comment>
<dbReference type="RefSeq" id="WP_111296373.1">
    <property type="nucleotide sequence ID" value="NZ_QKZV01000007.1"/>
</dbReference>
<protein>
    <submittedName>
        <fullName evidence="4">Galactose mutarotase-like enzyme</fullName>
    </submittedName>
</protein>
<dbReference type="Proteomes" id="UP000249720">
    <property type="component" value="Unassembled WGS sequence"/>
</dbReference>